<sequence length="382" mass="43442">MSAPTLDCTINLNAHFHTLVSELRKLCKSALAGWSRLSEGSLEVRHVEGGITNVLFKVTPVAYVSDVPLPPVIVRIFGSGSDHFIDRNTELLTLRQLNCNSFGPQVVATFTNGRIEEFIGAEKGIKTLTSEDFAAERISGLIARRLRALHAVKVEGISQDDNLWTILQDYFHRVCRLTFSDASKQEQFDKMQISSLECELTQVEAACKAVNSPTVFCHNDLTPGNIMYDHQKDAGRQSCLHFIDFEYSCHNPRGFDIANHFNEFAGFANDWTLYPSEETQRQFFRQYLAGRASSSAPDGWFMDYEPSQSELEAILVEVNLYSLASHLFWCLWAVLQAKFSPIQFDFIAFSQARLGEYRRRKEDVMKMRERILKPSHVYGDID</sequence>
<dbReference type="AlphaFoldDB" id="A0AAE0EWJ0"/>
<dbReference type="CDD" id="cd05157">
    <property type="entry name" value="ETNK_euk"/>
    <property type="match status" value="1"/>
</dbReference>
<comment type="caution">
    <text evidence="4">The sequence shown here is derived from an EMBL/GenBank/DDBJ whole genome shotgun (WGS) entry which is preliminary data.</text>
</comment>
<evidence type="ECO:0000313" key="5">
    <source>
        <dbReference type="Proteomes" id="UP001190700"/>
    </source>
</evidence>
<accession>A0AAE0EWJ0</accession>
<reference evidence="4 5" key="1">
    <citation type="journal article" date="2015" name="Genome Biol. Evol.">
        <title>Comparative Genomics of a Bacterivorous Green Alga Reveals Evolutionary Causalities and Consequences of Phago-Mixotrophic Mode of Nutrition.</title>
        <authorList>
            <person name="Burns J.A."/>
            <person name="Paasch A."/>
            <person name="Narechania A."/>
            <person name="Kim E."/>
        </authorList>
    </citation>
    <scope>NUCLEOTIDE SEQUENCE [LARGE SCALE GENOMIC DNA]</scope>
    <source>
        <strain evidence="4 5">PLY_AMNH</strain>
    </source>
</reference>
<dbReference type="EC" id="2.7.1.82" evidence="3"/>
<proteinExistence type="inferred from homology"/>
<dbReference type="Proteomes" id="UP001190700">
    <property type="component" value="Unassembled WGS sequence"/>
</dbReference>
<dbReference type="GO" id="GO:0005737">
    <property type="term" value="C:cytoplasm"/>
    <property type="evidence" value="ECO:0007669"/>
    <property type="project" value="TreeGrafter"/>
</dbReference>
<comment type="pathway">
    <text evidence="1">Phospholipid metabolism; phosphatidylethanolamine biosynthesis; phosphatidylethanolamine from ethanolamine: step 1/3.</text>
</comment>
<dbReference type="GO" id="GO:0006646">
    <property type="term" value="P:phosphatidylethanolamine biosynthetic process"/>
    <property type="evidence" value="ECO:0007669"/>
    <property type="project" value="TreeGrafter"/>
</dbReference>
<dbReference type="InterPro" id="IPR011009">
    <property type="entry name" value="Kinase-like_dom_sf"/>
</dbReference>
<keyword evidence="5" id="KW-1185">Reference proteome</keyword>
<dbReference type="Gene3D" id="3.30.200.20">
    <property type="entry name" value="Phosphorylase Kinase, domain 1"/>
    <property type="match status" value="1"/>
</dbReference>
<dbReference type="PANTHER" id="PTHR22603:SF66">
    <property type="entry name" value="ETHANOLAMINE KINASE"/>
    <property type="match status" value="1"/>
</dbReference>
<dbReference type="EMBL" id="LGRX02033373">
    <property type="protein sequence ID" value="KAK3241540.1"/>
    <property type="molecule type" value="Genomic_DNA"/>
</dbReference>
<evidence type="ECO:0000256" key="2">
    <source>
        <dbReference type="ARBA" id="ARBA00038211"/>
    </source>
</evidence>
<evidence type="ECO:0000256" key="3">
    <source>
        <dbReference type="ARBA" id="ARBA00038874"/>
    </source>
</evidence>
<dbReference type="SUPFAM" id="SSF56112">
    <property type="entry name" value="Protein kinase-like (PK-like)"/>
    <property type="match status" value="1"/>
</dbReference>
<dbReference type="PANTHER" id="PTHR22603">
    <property type="entry name" value="CHOLINE/ETHANOALAMINE KINASE"/>
    <property type="match status" value="1"/>
</dbReference>
<protein>
    <recommendedName>
        <fullName evidence="3">ethanolamine kinase</fullName>
        <ecNumber evidence="3">2.7.1.82</ecNumber>
    </recommendedName>
</protein>
<dbReference type="Pfam" id="PF01633">
    <property type="entry name" value="Choline_kinase"/>
    <property type="match status" value="1"/>
</dbReference>
<evidence type="ECO:0000256" key="1">
    <source>
        <dbReference type="ARBA" id="ARBA00037883"/>
    </source>
</evidence>
<dbReference type="Gene3D" id="3.90.1200.10">
    <property type="match status" value="1"/>
</dbReference>
<evidence type="ECO:0000313" key="4">
    <source>
        <dbReference type="EMBL" id="KAK3241540.1"/>
    </source>
</evidence>
<organism evidence="4 5">
    <name type="scientific">Cymbomonas tetramitiformis</name>
    <dbReference type="NCBI Taxonomy" id="36881"/>
    <lineage>
        <taxon>Eukaryota</taxon>
        <taxon>Viridiplantae</taxon>
        <taxon>Chlorophyta</taxon>
        <taxon>Pyramimonadophyceae</taxon>
        <taxon>Pyramimonadales</taxon>
        <taxon>Pyramimonadaceae</taxon>
        <taxon>Cymbomonas</taxon>
    </lineage>
</organism>
<comment type="similarity">
    <text evidence="2">Belongs to the choline/ethanolamine kinase family.</text>
</comment>
<gene>
    <name evidence="4" type="ORF">CYMTET_48703</name>
</gene>
<name>A0AAE0EWJ0_9CHLO</name>
<dbReference type="GO" id="GO:0004305">
    <property type="term" value="F:ethanolamine kinase activity"/>
    <property type="evidence" value="ECO:0007669"/>
    <property type="project" value="UniProtKB-EC"/>
</dbReference>